<name>A0A0D3E7T2_BRAOL</name>
<accession>A0A0D3E7T2</accession>
<dbReference type="Pfam" id="PF03004">
    <property type="entry name" value="Transposase_24"/>
    <property type="match status" value="1"/>
</dbReference>
<dbReference type="AlphaFoldDB" id="A0A0D3E7T2"/>
<keyword evidence="2" id="KW-1185">Reference proteome</keyword>
<dbReference type="EnsemblPlants" id="Bo9g074460.1">
    <property type="protein sequence ID" value="Bo9g074460.1"/>
    <property type="gene ID" value="Bo9g074460"/>
</dbReference>
<proteinExistence type="predicted"/>
<reference evidence="1 2" key="1">
    <citation type="journal article" date="2014" name="Genome Biol.">
        <title>Transcriptome and methylome profiling reveals relics of genome dominance in the mesopolyploid Brassica oleracea.</title>
        <authorList>
            <person name="Parkin I.A."/>
            <person name="Koh C."/>
            <person name="Tang H."/>
            <person name="Robinson S.J."/>
            <person name="Kagale S."/>
            <person name="Clarke W.E."/>
            <person name="Town C.D."/>
            <person name="Nixon J."/>
            <person name="Krishnakumar V."/>
            <person name="Bidwell S.L."/>
            <person name="Denoeud F."/>
            <person name="Belcram H."/>
            <person name="Links M.G."/>
            <person name="Just J."/>
            <person name="Clarke C."/>
            <person name="Bender T."/>
            <person name="Huebert T."/>
            <person name="Mason A.S."/>
            <person name="Pires J.C."/>
            <person name="Barker G."/>
            <person name="Moore J."/>
            <person name="Walley P.G."/>
            <person name="Manoli S."/>
            <person name="Batley J."/>
            <person name="Edwards D."/>
            <person name="Nelson M.N."/>
            <person name="Wang X."/>
            <person name="Paterson A.H."/>
            <person name="King G."/>
            <person name="Bancroft I."/>
            <person name="Chalhoub B."/>
            <person name="Sharpe A.G."/>
        </authorList>
    </citation>
    <scope>NUCLEOTIDE SEQUENCE</scope>
    <source>
        <strain evidence="1 2">cv. TO1000</strain>
    </source>
</reference>
<dbReference type="HOGENOM" id="CLU_108205_0_0_1"/>
<organism evidence="1 2">
    <name type="scientific">Brassica oleracea var. oleracea</name>
    <dbReference type="NCBI Taxonomy" id="109376"/>
    <lineage>
        <taxon>Eukaryota</taxon>
        <taxon>Viridiplantae</taxon>
        <taxon>Streptophyta</taxon>
        <taxon>Embryophyta</taxon>
        <taxon>Tracheophyta</taxon>
        <taxon>Spermatophyta</taxon>
        <taxon>Magnoliopsida</taxon>
        <taxon>eudicotyledons</taxon>
        <taxon>Gunneridae</taxon>
        <taxon>Pentapetalae</taxon>
        <taxon>rosids</taxon>
        <taxon>malvids</taxon>
        <taxon>Brassicales</taxon>
        <taxon>Brassicaceae</taxon>
        <taxon>Brassiceae</taxon>
        <taxon>Brassica</taxon>
    </lineage>
</organism>
<evidence type="ECO:0000313" key="2">
    <source>
        <dbReference type="Proteomes" id="UP000032141"/>
    </source>
</evidence>
<protein>
    <submittedName>
        <fullName evidence="1">Uncharacterized protein</fullName>
    </submittedName>
</protein>
<evidence type="ECO:0000313" key="1">
    <source>
        <dbReference type="EnsemblPlants" id="Bo9g074460.1"/>
    </source>
</evidence>
<reference evidence="1" key="2">
    <citation type="submission" date="2015-03" db="UniProtKB">
        <authorList>
            <consortium name="EnsemblPlants"/>
        </authorList>
    </citation>
    <scope>IDENTIFICATION</scope>
</reference>
<dbReference type="InterPro" id="IPR004252">
    <property type="entry name" value="Probable_transposase_24"/>
</dbReference>
<dbReference type="Proteomes" id="UP000032141">
    <property type="component" value="Chromosome C9"/>
</dbReference>
<sequence length="132" mass="14769">MKDYYDGAYPNWSMAPDHVKTTCKSGIGLWESPRGEEGIRCKGKDPPLQHCLRLEGQVGDLRDKDGHLPMVYRTGQKLHAGIRLEALEKTGVLPSMSELFKMTHATSDGVFVDPASEKLFHAVAARIEEREM</sequence>
<dbReference type="Gramene" id="Bo9g074460.1">
    <property type="protein sequence ID" value="Bo9g074460.1"/>
    <property type="gene ID" value="Bo9g074460"/>
</dbReference>